<dbReference type="PROSITE" id="PS50026">
    <property type="entry name" value="EGF_3"/>
    <property type="match status" value="2"/>
</dbReference>
<keyword evidence="6 11" id="KW-0245">EGF-like domain</keyword>
<evidence type="ECO:0000256" key="11">
    <source>
        <dbReference type="PROSITE-ProRule" id="PRU00076"/>
    </source>
</evidence>
<dbReference type="InterPro" id="IPR026823">
    <property type="entry name" value="cEGF"/>
</dbReference>
<dbReference type="InterPro" id="IPR009030">
    <property type="entry name" value="Growth_fac_rcpt_cys_sf"/>
</dbReference>
<dbReference type="GO" id="GO:0030198">
    <property type="term" value="P:extracellular matrix organization"/>
    <property type="evidence" value="ECO:0007669"/>
    <property type="project" value="InterPro"/>
</dbReference>
<dbReference type="Pfam" id="PF07645">
    <property type="entry name" value="EGF_CA"/>
    <property type="match status" value="5"/>
</dbReference>
<gene>
    <name evidence="13" type="ORF">HF521_007790</name>
</gene>
<evidence type="ECO:0000256" key="7">
    <source>
        <dbReference type="ARBA" id="ARBA00022737"/>
    </source>
</evidence>
<dbReference type="Proteomes" id="UP000606274">
    <property type="component" value="Unassembled WGS sequence"/>
</dbReference>
<comment type="subcellular location">
    <subcellularLocation>
        <location evidence="1">Secreted</location>
        <location evidence="1">Extracellular space</location>
        <location evidence="1">Extracellular matrix</location>
    </subcellularLocation>
</comment>
<feature type="domain" description="EGF-like" evidence="12">
    <location>
        <begin position="382"/>
        <end position="421"/>
    </location>
</feature>
<dbReference type="GO" id="GO:0016504">
    <property type="term" value="F:peptidase activator activity"/>
    <property type="evidence" value="ECO:0007669"/>
    <property type="project" value="InterPro"/>
</dbReference>
<evidence type="ECO:0000256" key="5">
    <source>
        <dbReference type="ARBA" id="ARBA00022530"/>
    </source>
</evidence>
<protein>
    <recommendedName>
        <fullName evidence="3">Fibulin-1</fullName>
    </recommendedName>
</protein>
<dbReference type="InterPro" id="IPR055088">
    <property type="entry name" value="Fibulin_C"/>
</dbReference>
<comment type="similarity">
    <text evidence="2">Belongs to the fibulin family.</text>
</comment>
<dbReference type="PROSITE" id="PS01187">
    <property type="entry name" value="EGF_CA"/>
    <property type="match status" value="3"/>
</dbReference>
<keyword evidence="5" id="KW-0272">Extracellular matrix</keyword>
<dbReference type="InterPro" id="IPR001881">
    <property type="entry name" value="EGF-like_Ca-bd_dom"/>
</dbReference>
<reference evidence="13" key="1">
    <citation type="submission" date="2020-08" db="EMBL/GenBank/DDBJ databases">
        <title>Chromosome-level assembly of Southern catfish (Silurus meridionalis) provides insights into visual adaptation to the nocturnal and benthic lifestyles.</title>
        <authorList>
            <person name="Zhang Y."/>
            <person name="Wang D."/>
            <person name="Peng Z."/>
        </authorList>
    </citation>
    <scope>NUCLEOTIDE SEQUENCE</scope>
    <source>
        <strain evidence="13">SWU-2019-XX</strain>
        <tissue evidence="13">Muscle</tissue>
    </source>
</reference>
<evidence type="ECO:0000256" key="2">
    <source>
        <dbReference type="ARBA" id="ARBA00006127"/>
    </source>
</evidence>
<sequence length="633" mass="69589">MSSETCCKNGRVYGLGNQHCASLPRLSHSFCRMAQKQCCKAALEESVCTDGMASAKRNEVCDIILQTDPFKVNTAKMCCECCLLGLLTQRENHSCELQIPITVHCRNVARACCMEKKQSLVIGNYIGVTRCSQLCVGNGSCVCLRGFRLKSDGYSCEDYNECLSGTHSCRPGERCINTEGSYRCQREASCGTGYELTNTNTCKDIDECLVGIHNCGHDFTCQNTAGSFRCHPRHQCGLGYIQDAVGNCIDINECVHGKSPCQPGHTCVNTVGSYMCQRISVTCGRGYHLNKEGTHCMDVDECTRPSSACQGHVCVNLLGSFRCDCRSGFMFNGISKTCEDSNECRSDQGRLCAHKCDNTPGSYRCSCHHGFKLASDGKSCEDVNECESSPCSQECTNVYGSYQCFCHRGYQLNNMDGHTCEDIDECALISGGKVCSYDCLNSPGSYECICPHTGYSLSPNGRTCLDIDECATGTHNCSATQSCYNIHGGFRCLSFECPQKYRRAAENRCERLPCEQNKECQSLPLRISFYNLTFSTNIPIPAAVFRMGPSSSVPGDDIQLFIVDGDAEGYFSIQKTTHGAVVSVQRALPKPQDFVLTVQIRLIRYGIISTFVAKIAVFVVNDQPTVPNSWPKH</sequence>
<dbReference type="Pfam" id="PF12662">
    <property type="entry name" value="cEGF"/>
    <property type="match status" value="2"/>
</dbReference>
<dbReference type="PANTHER" id="PTHR24040">
    <property type="entry name" value="LAMININ G-LIKE DOMAIN-CONTAINING PROTEIN"/>
    <property type="match status" value="1"/>
</dbReference>
<dbReference type="InterPro" id="IPR049883">
    <property type="entry name" value="NOTCH1_EGF-like"/>
</dbReference>
<organism evidence="13 14">
    <name type="scientific">Silurus meridionalis</name>
    <name type="common">Southern catfish</name>
    <name type="synonym">Silurus soldatovi meridionalis</name>
    <dbReference type="NCBI Taxonomy" id="175797"/>
    <lineage>
        <taxon>Eukaryota</taxon>
        <taxon>Metazoa</taxon>
        <taxon>Chordata</taxon>
        <taxon>Craniata</taxon>
        <taxon>Vertebrata</taxon>
        <taxon>Euteleostomi</taxon>
        <taxon>Actinopterygii</taxon>
        <taxon>Neopterygii</taxon>
        <taxon>Teleostei</taxon>
        <taxon>Ostariophysi</taxon>
        <taxon>Siluriformes</taxon>
        <taxon>Siluridae</taxon>
        <taxon>Silurus</taxon>
    </lineage>
</organism>
<dbReference type="AlphaFoldDB" id="A0A8T0APT6"/>
<accession>A0A8T0APT6</accession>
<dbReference type="PROSITE" id="PS01177">
    <property type="entry name" value="ANAPHYLATOXIN_1"/>
    <property type="match status" value="1"/>
</dbReference>
<dbReference type="GO" id="GO:0005576">
    <property type="term" value="C:extracellular region"/>
    <property type="evidence" value="ECO:0007669"/>
    <property type="project" value="InterPro"/>
</dbReference>
<keyword evidence="10" id="KW-0325">Glycoprotein</keyword>
<dbReference type="SMART" id="SM00104">
    <property type="entry name" value="ANATO"/>
    <property type="match status" value="3"/>
</dbReference>
<dbReference type="SMART" id="SM00179">
    <property type="entry name" value="EGF_CA"/>
    <property type="match status" value="8"/>
</dbReference>
<proteinExistence type="inferred from homology"/>
<evidence type="ECO:0000256" key="1">
    <source>
        <dbReference type="ARBA" id="ARBA00004498"/>
    </source>
</evidence>
<comment type="caution">
    <text evidence="11">Lacks conserved residue(s) required for the propagation of feature annotation.</text>
</comment>
<dbReference type="InterPro" id="IPR018097">
    <property type="entry name" value="EGF_Ca-bd_CS"/>
</dbReference>
<dbReference type="PROSITE" id="PS00010">
    <property type="entry name" value="ASX_HYDROXYL"/>
    <property type="match status" value="3"/>
</dbReference>
<keyword evidence="4" id="KW-0964">Secreted</keyword>
<dbReference type="InterPro" id="IPR000152">
    <property type="entry name" value="EGF-type_Asp/Asn_hydroxyl_site"/>
</dbReference>
<dbReference type="Pfam" id="PF22914">
    <property type="entry name" value="Fibulin_C"/>
    <property type="match status" value="1"/>
</dbReference>
<dbReference type="PANTHER" id="PTHR24040:SF16">
    <property type="entry name" value="FIBRILLIN-2-LIKE PROTEIN"/>
    <property type="match status" value="1"/>
</dbReference>
<dbReference type="FunFam" id="2.10.25.10:FF:000078">
    <property type="entry name" value="Fibulin-1"/>
    <property type="match status" value="1"/>
</dbReference>
<name>A0A8T0APT6_SILME</name>
<dbReference type="PROSITE" id="PS01186">
    <property type="entry name" value="EGF_2"/>
    <property type="match status" value="2"/>
</dbReference>
<evidence type="ECO:0000256" key="4">
    <source>
        <dbReference type="ARBA" id="ARBA00022525"/>
    </source>
</evidence>
<keyword evidence="8" id="KW-0106">Calcium</keyword>
<dbReference type="FunFam" id="2.10.25.10:FF:000341">
    <property type="entry name" value="Fibulin 2"/>
    <property type="match status" value="1"/>
</dbReference>
<evidence type="ECO:0000256" key="10">
    <source>
        <dbReference type="ARBA" id="ARBA00023180"/>
    </source>
</evidence>
<evidence type="ECO:0000256" key="9">
    <source>
        <dbReference type="ARBA" id="ARBA00023157"/>
    </source>
</evidence>
<evidence type="ECO:0000256" key="8">
    <source>
        <dbReference type="ARBA" id="ARBA00022837"/>
    </source>
</evidence>
<evidence type="ECO:0000259" key="12">
    <source>
        <dbReference type="PROSITE" id="PS50026"/>
    </source>
</evidence>
<comment type="caution">
    <text evidence="13">The sequence shown here is derived from an EMBL/GenBank/DDBJ whole genome shotgun (WGS) entry which is preliminary data.</text>
</comment>
<dbReference type="SUPFAM" id="SSF57196">
    <property type="entry name" value="EGF/Laminin"/>
    <property type="match status" value="1"/>
</dbReference>
<evidence type="ECO:0000256" key="6">
    <source>
        <dbReference type="ARBA" id="ARBA00022536"/>
    </source>
</evidence>
<evidence type="ECO:0000313" key="13">
    <source>
        <dbReference type="EMBL" id="KAF7694037.1"/>
    </source>
</evidence>
<dbReference type="InterPro" id="IPR000020">
    <property type="entry name" value="Anaphylatoxin/fibulin"/>
</dbReference>
<dbReference type="GO" id="GO:0005509">
    <property type="term" value="F:calcium ion binding"/>
    <property type="evidence" value="ECO:0007669"/>
    <property type="project" value="InterPro"/>
</dbReference>
<dbReference type="EMBL" id="JABFDY010000018">
    <property type="protein sequence ID" value="KAF7694037.1"/>
    <property type="molecule type" value="Genomic_DNA"/>
</dbReference>
<dbReference type="PIRSF" id="PIRSF036313">
    <property type="entry name" value="Fibulin-1"/>
    <property type="match status" value="1"/>
</dbReference>
<dbReference type="InterPro" id="IPR000742">
    <property type="entry name" value="EGF"/>
</dbReference>
<dbReference type="FunFam" id="2.10.25.10:FF:000139">
    <property type="entry name" value="Fibulin-1"/>
    <property type="match status" value="1"/>
</dbReference>
<dbReference type="InterPro" id="IPR017048">
    <property type="entry name" value="Fibulin-1"/>
</dbReference>
<dbReference type="FunFam" id="2.10.25.10:FF:001228">
    <property type="entry name" value="Fibulin 1"/>
    <property type="match status" value="1"/>
</dbReference>
<dbReference type="InterPro" id="IPR051145">
    <property type="entry name" value="GAS-SHBG-PROS"/>
</dbReference>
<evidence type="ECO:0000256" key="3">
    <source>
        <dbReference type="ARBA" id="ARBA00021554"/>
    </source>
</evidence>
<evidence type="ECO:0000313" key="14">
    <source>
        <dbReference type="Proteomes" id="UP000606274"/>
    </source>
</evidence>
<keyword evidence="9" id="KW-1015">Disulfide bond</keyword>
<dbReference type="Gene3D" id="2.10.25.10">
    <property type="entry name" value="Laminin"/>
    <property type="match status" value="9"/>
</dbReference>
<keyword evidence="14" id="KW-1185">Reference proteome</keyword>
<dbReference type="SUPFAM" id="SSF57184">
    <property type="entry name" value="Growth factor receptor domain"/>
    <property type="match status" value="3"/>
</dbReference>
<dbReference type="SMART" id="SM00181">
    <property type="entry name" value="EGF"/>
    <property type="match status" value="9"/>
</dbReference>
<feature type="domain" description="EGF-like" evidence="12">
    <location>
        <begin position="298"/>
        <end position="339"/>
    </location>
</feature>
<dbReference type="CDD" id="cd00054">
    <property type="entry name" value="EGF_CA"/>
    <property type="match status" value="5"/>
</dbReference>
<keyword evidence="7" id="KW-0677">Repeat</keyword>